<feature type="region of interest" description="Disordered" evidence="1">
    <location>
        <begin position="15"/>
        <end position="42"/>
    </location>
</feature>
<reference evidence="2 3" key="1">
    <citation type="submission" date="2018-12" db="EMBL/GenBank/DDBJ databases">
        <authorList>
            <consortium name="Pathogen Informatics"/>
        </authorList>
    </citation>
    <scope>NUCLEOTIDE SEQUENCE [LARGE SCALE GENOMIC DNA]</scope>
    <source>
        <strain evidence="2 3">NCTC10783</strain>
    </source>
</reference>
<evidence type="ECO:0000256" key="1">
    <source>
        <dbReference type="SAM" id="MobiDB-lite"/>
    </source>
</evidence>
<dbReference type="EMBL" id="LR134300">
    <property type="protein sequence ID" value="VEE46123.1"/>
    <property type="molecule type" value="Genomic_DNA"/>
</dbReference>
<accession>A0A448BLC9</accession>
<evidence type="ECO:0000313" key="2">
    <source>
        <dbReference type="EMBL" id="VEE46123.1"/>
    </source>
</evidence>
<organism evidence="2 3">
    <name type="scientific">Pseudomonas fluorescens</name>
    <dbReference type="NCBI Taxonomy" id="294"/>
    <lineage>
        <taxon>Bacteria</taxon>
        <taxon>Pseudomonadati</taxon>
        <taxon>Pseudomonadota</taxon>
        <taxon>Gammaproteobacteria</taxon>
        <taxon>Pseudomonadales</taxon>
        <taxon>Pseudomonadaceae</taxon>
        <taxon>Pseudomonas</taxon>
    </lineage>
</organism>
<dbReference type="AlphaFoldDB" id="A0A448BLC9"/>
<sequence>MSDVTQYDHACRTPACLQPAPTHRTGTRHPPSPPLRAPFARF</sequence>
<gene>
    <name evidence="2" type="ORF">NCTC10783_01984</name>
</gene>
<proteinExistence type="predicted"/>
<name>A0A448BLC9_PSEFL</name>
<evidence type="ECO:0000313" key="3">
    <source>
        <dbReference type="Proteomes" id="UP000278078"/>
    </source>
</evidence>
<protein>
    <submittedName>
        <fullName evidence="2">Uncharacterized protein</fullName>
    </submittedName>
</protein>
<dbReference type="Proteomes" id="UP000278078">
    <property type="component" value="Chromosome"/>
</dbReference>